<dbReference type="PANTHER" id="PTHR43669:SF3">
    <property type="entry name" value="ALCOHOL DEHYDROGENASE, PUTATIVE (AFU_ORTHOLOGUE AFUA_3G03445)-RELATED"/>
    <property type="match status" value="1"/>
</dbReference>
<dbReference type="InterPro" id="IPR036291">
    <property type="entry name" value="NAD(P)-bd_dom_sf"/>
</dbReference>
<dbReference type="AlphaFoldDB" id="A0A916Q8D6"/>
<dbReference type="PRINTS" id="PR00080">
    <property type="entry name" value="SDRFAMILY"/>
</dbReference>
<accession>A0A916Q8D6</accession>
<keyword evidence="2" id="KW-0560">Oxidoreductase</keyword>
<evidence type="ECO:0000313" key="3">
    <source>
        <dbReference type="EMBL" id="GFO83898.1"/>
    </source>
</evidence>
<dbReference type="InterPro" id="IPR002347">
    <property type="entry name" value="SDR_fam"/>
</dbReference>
<evidence type="ECO:0000256" key="2">
    <source>
        <dbReference type="ARBA" id="ARBA00023002"/>
    </source>
</evidence>
<name>A0A916Q8D6_9FIRM</name>
<dbReference type="Proteomes" id="UP000613208">
    <property type="component" value="Unassembled WGS sequence"/>
</dbReference>
<comment type="similarity">
    <text evidence="1">Belongs to the short-chain dehydrogenases/reductases (SDR) family.</text>
</comment>
<dbReference type="GO" id="GO:0008206">
    <property type="term" value="P:bile acid metabolic process"/>
    <property type="evidence" value="ECO:0007669"/>
    <property type="project" value="UniProtKB-ARBA"/>
</dbReference>
<dbReference type="FunFam" id="3.40.50.720:FF:000084">
    <property type="entry name" value="Short-chain dehydrogenase reductase"/>
    <property type="match status" value="1"/>
</dbReference>
<dbReference type="PANTHER" id="PTHR43669">
    <property type="entry name" value="5-KETO-D-GLUCONATE 5-REDUCTASE"/>
    <property type="match status" value="1"/>
</dbReference>
<dbReference type="Gene3D" id="3.40.50.720">
    <property type="entry name" value="NAD(P)-binding Rossmann-like Domain"/>
    <property type="match status" value="1"/>
</dbReference>
<dbReference type="EMBL" id="BLYI01000006">
    <property type="protein sequence ID" value="GFO83898.1"/>
    <property type="molecule type" value="Genomic_DNA"/>
</dbReference>
<comment type="caution">
    <text evidence="3">The sequence shown here is derived from an EMBL/GenBank/DDBJ whole genome shotgun (WGS) entry which is preliminary data.</text>
</comment>
<evidence type="ECO:0000313" key="4">
    <source>
        <dbReference type="Proteomes" id="UP000613208"/>
    </source>
</evidence>
<evidence type="ECO:0000256" key="1">
    <source>
        <dbReference type="ARBA" id="ARBA00006484"/>
    </source>
</evidence>
<keyword evidence="4" id="KW-1185">Reference proteome</keyword>
<dbReference type="RefSeq" id="WP_201309649.1">
    <property type="nucleotide sequence ID" value="NZ_BLYI01000006.1"/>
</dbReference>
<dbReference type="SUPFAM" id="SSF51735">
    <property type="entry name" value="NAD(P)-binding Rossmann-fold domains"/>
    <property type="match status" value="1"/>
</dbReference>
<dbReference type="NCBIfam" id="NF005559">
    <property type="entry name" value="PRK07231.1"/>
    <property type="match status" value="1"/>
</dbReference>
<organism evidence="3 4">
    <name type="scientific">Anaerostipes butyraticus</name>
    <dbReference type="NCBI Taxonomy" id="645466"/>
    <lineage>
        <taxon>Bacteria</taxon>
        <taxon>Bacillati</taxon>
        <taxon>Bacillota</taxon>
        <taxon>Clostridia</taxon>
        <taxon>Lachnospirales</taxon>
        <taxon>Lachnospiraceae</taxon>
        <taxon>Anaerostipes</taxon>
    </lineage>
</organism>
<dbReference type="CDD" id="cd05233">
    <property type="entry name" value="SDR_c"/>
    <property type="match status" value="1"/>
</dbReference>
<reference evidence="3" key="1">
    <citation type="submission" date="2020-06" db="EMBL/GenBank/DDBJ databases">
        <title>Characterization of fructooligosaccharide metabolism and fructooligosaccharide-degrading enzymes in human commensal butyrate producers.</title>
        <authorList>
            <person name="Tanno H."/>
            <person name="Fujii T."/>
            <person name="Hirano K."/>
            <person name="Maeno S."/>
            <person name="Tonozuka T."/>
            <person name="Sakamoto M."/>
            <person name="Ohkuma M."/>
            <person name="Tochio T."/>
            <person name="Endo A."/>
        </authorList>
    </citation>
    <scope>NUCLEOTIDE SEQUENCE</scope>
    <source>
        <strain evidence="3">JCM 17466</strain>
    </source>
</reference>
<dbReference type="PRINTS" id="PR00081">
    <property type="entry name" value="GDHRDH"/>
</dbReference>
<dbReference type="Pfam" id="PF13561">
    <property type="entry name" value="adh_short_C2"/>
    <property type="match status" value="1"/>
</dbReference>
<dbReference type="PROSITE" id="PS00061">
    <property type="entry name" value="ADH_SHORT"/>
    <property type="match status" value="1"/>
</dbReference>
<dbReference type="GO" id="GO:0016491">
    <property type="term" value="F:oxidoreductase activity"/>
    <property type="evidence" value="ECO:0007669"/>
    <property type="project" value="UniProtKB-KW"/>
</dbReference>
<sequence length="253" mass="27607">MLQEISLEGKTALITGGGTGIGFAIAEEMADAGASVIIVGRREEKLKEAAEKIGEKCSWYVFDVTKTEEYEDFFRKLEKKAPVDILVNNAGINIKKDYFDFTAEEFDKIMETQAKAPFMLSQTAAKYMKERKSGCILLISSLASILGMHEIQAYTVAKSGMKGLARSLARDLGPYGIRVNSLNPGFVYTDMLKNTNLKTPGRLEEIQNRTPMRGFAKEKDLGMAAAFLASDAAGFITGIDLVVDGGISSSFLI</sequence>
<protein>
    <submittedName>
        <fullName evidence="3">3-oxoacyl-ACP reductase</fullName>
    </submittedName>
</protein>
<gene>
    <name evidence="3" type="ORF">ANBU17_02450</name>
</gene>
<proteinExistence type="inferred from homology"/>
<dbReference type="InterPro" id="IPR020904">
    <property type="entry name" value="Sc_DH/Rdtase_CS"/>
</dbReference>